<gene>
    <name evidence="4" type="ORF">C1645_87446</name>
</gene>
<evidence type="ECO:0000256" key="1">
    <source>
        <dbReference type="PROSITE-ProRule" id="PRU00290"/>
    </source>
</evidence>
<feature type="compositionally biased region" description="Basic and acidic residues" evidence="2">
    <location>
        <begin position="207"/>
        <end position="222"/>
    </location>
</feature>
<dbReference type="OrthoDB" id="19944at2759"/>
<proteinExistence type="predicted"/>
<feature type="compositionally biased region" description="Low complexity" evidence="2">
    <location>
        <begin position="190"/>
        <end position="206"/>
    </location>
</feature>
<accession>A0A397T746</accession>
<evidence type="ECO:0000256" key="2">
    <source>
        <dbReference type="SAM" id="MobiDB-lite"/>
    </source>
</evidence>
<evidence type="ECO:0000313" key="5">
    <source>
        <dbReference type="Proteomes" id="UP000265703"/>
    </source>
</evidence>
<name>A0A397T746_9GLOM</name>
<dbReference type="SUPFAM" id="SSF58038">
    <property type="entry name" value="SNARE fusion complex"/>
    <property type="match status" value="1"/>
</dbReference>
<evidence type="ECO:0000313" key="4">
    <source>
        <dbReference type="EMBL" id="RIA92057.1"/>
    </source>
</evidence>
<dbReference type="Proteomes" id="UP000265703">
    <property type="component" value="Unassembled WGS sequence"/>
</dbReference>
<dbReference type="PROSITE" id="PS50892">
    <property type="entry name" value="V_SNARE"/>
    <property type="match status" value="1"/>
</dbReference>
<protein>
    <recommendedName>
        <fullName evidence="3">V-SNARE coiled-coil homology domain-containing protein</fullName>
    </recommendedName>
</protein>
<dbReference type="Gene3D" id="1.20.5.110">
    <property type="match status" value="1"/>
</dbReference>
<feature type="compositionally biased region" description="Polar residues" evidence="2">
    <location>
        <begin position="135"/>
        <end position="148"/>
    </location>
</feature>
<evidence type="ECO:0000259" key="3">
    <source>
        <dbReference type="PROSITE" id="PS50892"/>
    </source>
</evidence>
<keyword evidence="1" id="KW-0175">Coiled coil</keyword>
<dbReference type="AlphaFoldDB" id="A0A397T746"/>
<feature type="compositionally biased region" description="Basic and acidic residues" evidence="2">
    <location>
        <begin position="91"/>
        <end position="100"/>
    </location>
</feature>
<feature type="compositionally biased region" description="Basic and acidic residues" evidence="2">
    <location>
        <begin position="22"/>
        <end position="38"/>
    </location>
</feature>
<dbReference type="EMBL" id="QKYT01000136">
    <property type="protein sequence ID" value="RIA92057.1"/>
    <property type="molecule type" value="Genomic_DNA"/>
</dbReference>
<sequence>MAVNLDESKYFKFVIISDKSKPLKKNFTEKPIKDKDNMSTESSATTHPNNNTNEKSMDEKNQNSQEANKQAVPEVKVNDTPNNTDEGESTMEQKNEEKLASRSVQNNLSIEVPKGVSPQLVTSPSEITGAKAPELSTSPISPPQNSNIFKKIGNMIRSSPDNTVSNTIPEQGEVTTSDSKVQTQQERQVADNAVVNNNIAENTVNAERSDDENQKKDDKKGIPETASKQRTTSLSSLANVKMFITRTSSVLVEKLKEEFDNLDKRIYPDIDPDYQAKLSREAGISEREQLLENKDISYIPKESEITNGTSQKSQSTKDVMADVGIALNERKERLDNIGERTEELSNNAASFAEMAAEIRRNQEQKSKLFGLW</sequence>
<feature type="compositionally biased region" description="Polar residues" evidence="2">
    <location>
        <begin position="39"/>
        <end position="54"/>
    </location>
</feature>
<feature type="compositionally biased region" description="Polar residues" evidence="2">
    <location>
        <begin position="156"/>
        <end position="187"/>
    </location>
</feature>
<comment type="caution">
    <text evidence="4">The sequence shown here is derived from an EMBL/GenBank/DDBJ whole genome shotgun (WGS) entry which is preliminary data.</text>
</comment>
<keyword evidence="5" id="KW-1185">Reference proteome</keyword>
<dbReference type="InterPro" id="IPR042855">
    <property type="entry name" value="V_SNARE_CC"/>
</dbReference>
<reference evidence="4 5" key="1">
    <citation type="submission" date="2018-06" db="EMBL/GenBank/DDBJ databases">
        <title>Comparative genomics reveals the genomic features of Rhizophagus irregularis, R. cerebriforme, R. diaphanum and Gigaspora rosea, and their symbiotic lifestyle signature.</title>
        <authorList>
            <person name="Morin E."/>
            <person name="San Clemente H."/>
            <person name="Chen E.C.H."/>
            <person name="De La Providencia I."/>
            <person name="Hainaut M."/>
            <person name="Kuo A."/>
            <person name="Kohler A."/>
            <person name="Murat C."/>
            <person name="Tang N."/>
            <person name="Roy S."/>
            <person name="Loubradou J."/>
            <person name="Henrissat B."/>
            <person name="Grigoriev I.V."/>
            <person name="Corradi N."/>
            <person name="Roux C."/>
            <person name="Martin F.M."/>
        </authorList>
    </citation>
    <scope>NUCLEOTIDE SEQUENCE [LARGE SCALE GENOMIC DNA]</scope>
    <source>
        <strain evidence="4 5">DAOM 227022</strain>
    </source>
</reference>
<dbReference type="CDD" id="cd15873">
    <property type="entry name" value="R-SNARE_STXBP5_6"/>
    <property type="match status" value="1"/>
</dbReference>
<feature type="region of interest" description="Disordered" evidence="2">
    <location>
        <begin position="22"/>
        <end position="233"/>
    </location>
</feature>
<feature type="domain" description="V-SNARE coiled-coil homology" evidence="3">
    <location>
        <begin position="305"/>
        <end position="365"/>
    </location>
</feature>
<organism evidence="4 5">
    <name type="scientific">Glomus cerebriforme</name>
    <dbReference type="NCBI Taxonomy" id="658196"/>
    <lineage>
        <taxon>Eukaryota</taxon>
        <taxon>Fungi</taxon>
        <taxon>Fungi incertae sedis</taxon>
        <taxon>Mucoromycota</taxon>
        <taxon>Glomeromycotina</taxon>
        <taxon>Glomeromycetes</taxon>
        <taxon>Glomerales</taxon>
        <taxon>Glomeraceae</taxon>
        <taxon>Glomus</taxon>
    </lineage>
</organism>